<protein>
    <submittedName>
        <fullName evidence="1">Uncharacterized protein</fullName>
    </submittedName>
</protein>
<gene>
    <name evidence="1" type="ORF">GIL414_LOCUS62048</name>
</gene>
<feature type="non-terminal residue" evidence="1">
    <location>
        <position position="46"/>
    </location>
</feature>
<evidence type="ECO:0000313" key="1">
    <source>
        <dbReference type="EMBL" id="CAF5087404.1"/>
    </source>
</evidence>
<proteinExistence type="predicted"/>
<dbReference type="EMBL" id="CAJOBJ010247264">
    <property type="protein sequence ID" value="CAF5087404.1"/>
    <property type="molecule type" value="Genomic_DNA"/>
</dbReference>
<dbReference type="Proteomes" id="UP000681720">
    <property type="component" value="Unassembled WGS sequence"/>
</dbReference>
<organism evidence="1 2">
    <name type="scientific">Rotaria magnacalcarata</name>
    <dbReference type="NCBI Taxonomy" id="392030"/>
    <lineage>
        <taxon>Eukaryota</taxon>
        <taxon>Metazoa</taxon>
        <taxon>Spiralia</taxon>
        <taxon>Gnathifera</taxon>
        <taxon>Rotifera</taxon>
        <taxon>Eurotatoria</taxon>
        <taxon>Bdelloidea</taxon>
        <taxon>Philodinida</taxon>
        <taxon>Philodinidae</taxon>
        <taxon>Rotaria</taxon>
    </lineage>
</organism>
<dbReference type="AlphaFoldDB" id="A0A8S3EVP7"/>
<evidence type="ECO:0000313" key="2">
    <source>
        <dbReference type="Proteomes" id="UP000681720"/>
    </source>
</evidence>
<sequence length="46" mass="5410">MCETTDDLEKFIRSFEKITQKFGLTMSVKKTCIMTLQQLKEDQHGK</sequence>
<accession>A0A8S3EVP7</accession>
<reference evidence="1" key="1">
    <citation type="submission" date="2021-02" db="EMBL/GenBank/DDBJ databases">
        <authorList>
            <person name="Nowell W R."/>
        </authorList>
    </citation>
    <scope>NUCLEOTIDE SEQUENCE</scope>
</reference>
<name>A0A8S3EVP7_9BILA</name>
<comment type="caution">
    <text evidence="1">The sequence shown here is derived from an EMBL/GenBank/DDBJ whole genome shotgun (WGS) entry which is preliminary data.</text>
</comment>